<dbReference type="GO" id="GO:0016747">
    <property type="term" value="F:acyltransferase activity, transferring groups other than amino-acyl groups"/>
    <property type="evidence" value="ECO:0007669"/>
    <property type="project" value="InterPro"/>
</dbReference>
<dbReference type="AlphaFoldDB" id="A0A267MHS2"/>
<evidence type="ECO:0000259" key="1">
    <source>
        <dbReference type="PROSITE" id="PS51186"/>
    </source>
</evidence>
<dbReference type="EMBL" id="NIBG01000015">
    <property type="protein sequence ID" value="PAB58478.1"/>
    <property type="molecule type" value="Genomic_DNA"/>
</dbReference>
<gene>
    <name evidence="2" type="ORF">CCE28_15345</name>
</gene>
<dbReference type="OrthoDB" id="9795206at2"/>
<feature type="domain" description="N-acetyltransferase" evidence="1">
    <location>
        <begin position="5"/>
        <end position="164"/>
    </location>
</feature>
<dbReference type="PROSITE" id="PS51186">
    <property type="entry name" value="GNAT"/>
    <property type="match status" value="1"/>
</dbReference>
<name>A0A267MHS2_9FIRM</name>
<dbReference type="Pfam" id="PF13302">
    <property type="entry name" value="Acetyltransf_3"/>
    <property type="match status" value="1"/>
</dbReference>
<dbReference type="InterPro" id="IPR016181">
    <property type="entry name" value="Acyl_CoA_acyltransferase"/>
</dbReference>
<keyword evidence="3" id="KW-1185">Reference proteome</keyword>
<dbReference type="InterPro" id="IPR000182">
    <property type="entry name" value="GNAT_dom"/>
</dbReference>
<dbReference type="Proteomes" id="UP000216024">
    <property type="component" value="Unassembled WGS sequence"/>
</dbReference>
<organism evidence="2 3">
    <name type="scientific">Anaeromicrobium sediminis</name>
    <dbReference type="NCBI Taxonomy" id="1478221"/>
    <lineage>
        <taxon>Bacteria</taxon>
        <taxon>Bacillati</taxon>
        <taxon>Bacillota</taxon>
        <taxon>Clostridia</taxon>
        <taxon>Peptostreptococcales</taxon>
        <taxon>Thermotaleaceae</taxon>
        <taxon>Anaeromicrobium</taxon>
    </lineage>
</organism>
<dbReference type="RefSeq" id="WP_095134608.1">
    <property type="nucleotide sequence ID" value="NZ_NIBG01000015.1"/>
</dbReference>
<dbReference type="PANTHER" id="PTHR43415:SF3">
    <property type="entry name" value="GNAT-FAMILY ACETYLTRANSFERASE"/>
    <property type="match status" value="1"/>
</dbReference>
<comment type="caution">
    <text evidence="2">The sequence shown here is derived from an EMBL/GenBank/DDBJ whole genome shotgun (WGS) entry which is preliminary data.</text>
</comment>
<evidence type="ECO:0000313" key="2">
    <source>
        <dbReference type="EMBL" id="PAB58478.1"/>
    </source>
</evidence>
<dbReference type="SUPFAM" id="SSF55729">
    <property type="entry name" value="Acyl-CoA N-acyltransferases (Nat)"/>
    <property type="match status" value="1"/>
</dbReference>
<dbReference type="Gene3D" id="3.40.630.30">
    <property type="match status" value="1"/>
</dbReference>
<sequence length="202" mass="24753">MDKIVYIRSMTREDVSVMVKWTKHENPLFFHYNFPHMSERDCDRWFYERTKKMGRRNFVVENEEREIVGYMSIRNIKLFSRSSELGIVLDPAQMNKKYGRSAILKFMEYYFYNMNMKKLKLRVAEYNKRGLKCYESCGFKILGEKYELFEDQNSELFTHEKYGEYKKYFKYKRGSKLVKYIHMEITKEKYEEIKSSQENMAL</sequence>
<reference evidence="2 3" key="1">
    <citation type="submission" date="2017-06" db="EMBL/GenBank/DDBJ databases">
        <title>Draft genome sequence of anaerobic fermentative bacterium Anaeromicrobium sediminis DY2726D isolated from West Pacific Ocean sediments.</title>
        <authorList>
            <person name="Zeng X."/>
        </authorList>
    </citation>
    <scope>NUCLEOTIDE SEQUENCE [LARGE SCALE GENOMIC DNA]</scope>
    <source>
        <strain evidence="2 3">DY2726D</strain>
    </source>
</reference>
<accession>A0A267MHS2</accession>
<dbReference type="PANTHER" id="PTHR43415">
    <property type="entry name" value="SPERMIDINE N(1)-ACETYLTRANSFERASE"/>
    <property type="match status" value="1"/>
</dbReference>
<proteinExistence type="predicted"/>
<protein>
    <recommendedName>
        <fullName evidence="1">N-acetyltransferase domain-containing protein</fullName>
    </recommendedName>
</protein>
<evidence type="ECO:0000313" key="3">
    <source>
        <dbReference type="Proteomes" id="UP000216024"/>
    </source>
</evidence>